<organism evidence="2 3">
    <name type="scientific">Streptomyces sirii</name>
    <dbReference type="NCBI Taxonomy" id="3127701"/>
    <lineage>
        <taxon>Bacteria</taxon>
        <taxon>Bacillati</taxon>
        <taxon>Actinomycetota</taxon>
        <taxon>Actinomycetes</taxon>
        <taxon>Kitasatosporales</taxon>
        <taxon>Streptomycetaceae</taxon>
        <taxon>Streptomyces</taxon>
    </lineage>
</organism>
<dbReference type="InterPro" id="IPR009081">
    <property type="entry name" value="PP-bd_ACP"/>
</dbReference>
<feature type="domain" description="Carrier" evidence="1">
    <location>
        <begin position="301"/>
        <end position="379"/>
    </location>
</feature>
<keyword evidence="3" id="KW-1185">Reference proteome</keyword>
<protein>
    <submittedName>
        <fullName evidence="2">Acyl carrier protein</fullName>
    </submittedName>
</protein>
<reference evidence="2 3" key="1">
    <citation type="submission" date="2024-03" db="EMBL/GenBank/DDBJ databases">
        <title>The complete genome of Streptomyces sirii sp.nov.</title>
        <authorList>
            <person name="Zakalyukina Y.V."/>
            <person name="Belik A.R."/>
            <person name="Biryukov M.V."/>
            <person name="Baturina O.A."/>
            <person name="Kabilov M.R."/>
        </authorList>
    </citation>
    <scope>NUCLEOTIDE SEQUENCE [LARGE SCALE GENOMIC DNA]</scope>
    <source>
        <strain evidence="2 3">BP-8</strain>
    </source>
</reference>
<name>A0ABZ2QFL0_9ACTN</name>
<accession>A0ABZ2QFL0</accession>
<evidence type="ECO:0000259" key="1">
    <source>
        <dbReference type="PROSITE" id="PS50075"/>
    </source>
</evidence>
<dbReference type="SUPFAM" id="SSF47336">
    <property type="entry name" value="ACP-like"/>
    <property type="match status" value="1"/>
</dbReference>
<dbReference type="RefSeq" id="WP_407285415.1">
    <property type="nucleotide sequence ID" value="NZ_CP147982.1"/>
</dbReference>
<dbReference type="PROSITE" id="PS50075">
    <property type="entry name" value="CARRIER"/>
    <property type="match status" value="1"/>
</dbReference>
<evidence type="ECO:0000313" key="2">
    <source>
        <dbReference type="EMBL" id="WXK75298.1"/>
    </source>
</evidence>
<sequence length="382" mass="41667">MQDAREHPIPASTGVRAEVLDCVQSNLAVLADHFHGAGTHLRLGSKLSSRWWPGADGLPTVDPPVEEELAEAQRALGLAVGERTTANGAQLDEPALAPGEIRYALADAHEMPWLPYFGQQHMEHSFLLIAPGSVDGPWTVVDAYDNDTQWGAAKPGSWSVTRAELAALRRIDLYEITARPEPPARPEPRIDHAPMADYLAALDQAANRERALHRLTGDTWLLARSRRLHALFAADGSPLDEPTARHLADWDKLVTQAYVTYRRVVRGRPEPVGTVARLAELLEADRRIFPAPAAAPAPDPGGLRDRIARVVGAVLDADQALLRTGDVDLAALPGFTSFRMVDLIDRLEAQLDIELDADDLVPENLRSMDGLCRIVRSATGAR</sequence>
<gene>
    <name evidence="2" type="ORF">WAB15_04520</name>
</gene>
<proteinExistence type="predicted"/>
<dbReference type="Gene3D" id="1.10.1200.10">
    <property type="entry name" value="ACP-like"/>
    <property type="match status" value="1"/>
</dbReference>
<dbReference type="EMBL" id="CP147982">
    <property type="protein sequence ID" value="WXK75298.1"/>
    <property type="molecule type" value="Genomic_DNA"/>
</dbReference>
<evidence type="ECO:0000313" key="3">
    <source>
        <dbReference type="Proteomes" id="UP001626628"/>
    </source>
</evidence>
<dbReference type="InterPro" id="IPR036736">
    <property type="entry name" value="ACP-like_sf"/>
</dbReference>
<dbReference type="Proteomes" id="UP001626628">
    <property type="component" value="Chromosome"/>
</dbReference>